<feature type="transmembrane region" description="Helical" evidence="1">
    <location>
        <begin position="554"/>
        <end position="577"/>
    </location>
</feature>
<sequence length="644" mass="71252">MSTRNETPQGSGRIWPCVIRPWIWEILTWLAATSLLTGIFVILGNSNGKAVQDWDLPINLSTLIATLSTVYRALLVTMAAEILSQEKWRWFWSASAQARPLRHLQFFDSGSRGIWGSLRLLPIVITKSAPAALAALIMVVSFAIGPFAQQSLGTFDQDTPIPGGSASLPVSRSVDGANAFHRSYQGGLVSWFDIRVNVRGSLHSTVASPRSNDSTIDPSCVSGNCTFPSWGPAQGAKDQTITHASVGVCRACTNVTSLVRTEHKPLKGSARDFLYMNLPNGIQIIDADSFPHVWVDSGNNLSWAESVIPLEKAAQFRWSFANITILTMTSNDKLNELGRADPSSYLAVSCSLYPCLRSYSASVRNGQLSEHLVSETPMYPDMGNYTGKDPDQQISDAPLPGQGPFYAAVQSPCRVDDKIYTSSNMSEAPSTTTVRILDPANGPDYPSKEVPEECLYRFHNFFSLLTTVFFEKELFNGNCSWDYRQGTEVSCGSRWWLADLWNDGNAGVESVSDTFSIITDAMTNKFRFGLGRENGTTDSVVGVALRRLSYNTIVWQWMGLPTVLLLIETIILLWMMARSWTHKDEMIWKSNVLPLVYYSDHFAGMEGSRVGNTKGLRGGVVFQESLMTIQEMEKDADDVKIKFI</sequence>
<accession>A0A8H4UD07</accession>
<gene>
    <name evidence="2" type="ORF">FZEAL_8933</name>
</gene>
<organism evidence="2 3">
    <name type="scientific">Fusarium zealandicum</name>
    <dbReference type="NCBI Taxonomy" id="1053134"/>
    <lineage>
        <taxon>Eukaryota</taxon>
        <taxon>Fungi</taxon>
        <taxon>Dikarya</taxon>
        <taxon>Ascomycota</taxon>
        <taxon>Pezizomycotina</taxon>
        <taxon>Sordariomycetes</taxon>
        <taxon>Hypocreomycetidae</taxon>
        <taxon>Hypocreales</taxon>
        <taxon>Nectriaceae</taxon>
        <taxon>Fusarium</taxon>
        <taxon>Fusarium staphyleae species complex</taxon>
    </lineage>
</organism>
<evidence type="ECO:0000313" key="2">
    <source>
        <dbReference type="EMBL" id="KAF4974124.1"/>
    </source>
</evidence>
<dbReference type="PANTHER" id="PTHR35394:SF5">
    <property type="entry name" value="DUF3176 DOMAIN-CONTAINING PROTEIN"/>
    <property type="match status" value="1"/>
</dbReference>
<dbReference type="OrthoDB" id="5242705at2759"/>
<dbReference type="AlphaFoldDB" id="A0A8H4UD07"/>
<feature type="transmembrane region" description="Helical" evidence="1">
    <location>
        <begin position="129"/>
        <end position="148"/>
    </location>
</feature>
<proteinExistence type="predicted"/>
<dbReference type="EMBL" id="JABEYC010000799">
    <property type="protein sequence ID" value="KAF4974124.1"/>
    <property type="molecule type" value="Genomic_DNA"/>
</dbReference>
<dbReference type="InterPro" id="IPR021514">
    <property type="entry name" value="DUF3176"/>
</dbReference>
<comment type="caution">
    <text evidence="2">The sequence shown here is derived from an EMBL/GenBank/DDBJ whole genome shotgun (WGS) entry which is preliminary data.</text>
</comment>
<evidence type="ECO:0000313" key="3">
    <source>
        <dbReference type="Proteomes" id="UP000635477"/>
    </source>
</evidence>
<keyword evidence="1" id="KW-0472">Membrane</keyword>
<feature type="transmembrane region" description="Helical" evidence="1">
    <location>
        <begin position="63"/>
        <end position="83"/>
    </location>
</feature>
<keyword evidence="1" id="KW-1133">Transmembrane helix</keyword>
<name>A0A8H4UD07_9HYPO</name>
<reference evidence="2" key="1">
    <citation type="journal article" date="2020" name="BMC Genomics">
        <title>Correction to: Identification and distribution of gene clusters required for synthesis of sphingolipid metabolism inhibitors in diverse species of the filamentous fungus Fusarium.</title>
        <authorList>
            <person name="Kim H.S."/>
            <person name="Lohmar J.M."/>
            <person name="Busman M."/>
            <person name="Brown D.W."/>
            <person name="Naumann T.A."/>
            <person name="Divon H.H."/>
            <person name="Lysoe E."/>
            <person name="Uhlig S."/>
            <person name="Proctor R.H."/>
        </authorList>
    </citation>
    <scope>NUCLEOTIDE SEQUENCE</scope>
    <source>
        <strain evidence="2">NRRL 22465</strain>
    </source>
</reference>
<keyword evidence="1" id="KW-0812">Transmembrane</keyword>
<dbReference type="Proteomes" id="UP000635477">
    <property type="component" value="Unassembled WGS sequence"/>
</dbReference>
<feature type="transmembrane region" description="Helical" evidence="1">
    <location>
        <begin position="21"/>
        <end position="43"/>
    </location>
</feature>
<evidence type="ECO:0000256" key="1">
    <source>
        <dbReference type="SAM" id="Phobius"/>
    </source>
</evidence>
<dbReference type="PANTHER" id="PTHR35394">
    <property type="entry name" value="DUF3176 DOMAIN-CONTAINING PROTEIN"/>
    <property type="match status" value="1"/>
</dbReference>
<reference evidence="2" key="2">
    <citation type="submission" date="2020-05" db="EMBL/GenBank/DDBJ databases">
        <authorList>
            <person name="Kim H.-S."/>
            <person name="Proctor R.H."/>
            <person name="Brown D.W."/>
        </authorList>
    </citation>
    <scope>NUCLEOTIDE SEQUENCE</scope>
    <source>
        <strain evidence="2">NRRL 22465</strain>
    </source>
</reference>
<keyword evidence="3" id="KW-1185">Reference proteome</keyword>
<dbReference type="Pfam" id="PF11374">
    <property type="entry name" value="DUF3176"/>
    <property type="match status" value="1"/>
</dbReference>
<protein>
    <submittedName>
        <fullName evidence="2">Uncharacterized protein</fullName>
    </submittedName>
</protein>